<dbReference type="PANTHER" id="PTHR43657">
    <property type="entry name" value="TRYPTOPHAN RNA-BINDING ATTENUATOR PROTEIN-LIKE PROTEIN"/>
    <property type="match status" value="1"/>
</dbReference>
<evidence type="ECO:0000313" key="4">
    <source>
        <dbReference type="Proteomes" id="UP000606991"/>
    </source>
</evidence>
<dbReference type="EMBL" id="JAEKNS010000020">
    <property type="protein sequence ID" value="MBJ7593505.1"/>
    <property type="molecule type" value="Genomic_DNA"/>
</dbReference>
<name>A0A2W5Z4A0_9BACT</name>
<evidence type="ECO:0000313" key="3">
    <source>
        <dbReference type="Proteomes" id="UP000248724"/>
    </source>
</evidence>
<dbReference type="EMBL" id="QHBU01000169">
    <property type="protein sequence ID" value="PZR80149.1"/>
    <property type="molecule type" value="Genomic_DNA"/>
</dbReference>
<dbReference type="InterPro" id="IPR036983">
    <property type="entry name" value="AIM24_sf"/>
</dbReference>
<proteinExistence type="predicted"/>
<dbReference type="InterPro" id="IPR016031">
    <property type="entry name" value="Trp_RNA-bd_attenuator-like_dom"/>
</dbReference>
<gene>
    <name evidence="2" type="ORF">DLM65_08930</name>
    <name evidence="1" type="ORF">JF886_01370</name>
</gene>
<reference evidence="2 3" key="1">
    <citation type="journal article" date="2017" name="Nature">
        <title>Atmospheric trace gases support primary production in Antarctic desert surface soil.</title>
        <authorList>
            <person name="Ji M."/>
            <person name="Greening C."/>
            <person name="Vanwonterghem I."/>
            <person name="Carere C.R."/>
            <person name="Bay S.K."/>
            <person name="Steen J.A."/>
            <person name="Montgomery K."/>
            <person name="Lines T."/>
            <person name="Beardall J."/>
            <person name="van Dorst J."/>
            <person name="Snape I."/>
            <person name="Stott M.B."/>
            <person name="Hugenholtz P."/>
            <person name="Ferrari B.C."/>
        </authorList>
    </citation>
    <scope>NUCLEOTIDE SEQUENCE [LARGE SCALE GENOMIC DNA]</scope>
    <source>
        <strain evidence="2">RRmetagenome_bin12</strain>
    </source>
</reference>
<dbReference type="RefSeq" id="WP_337308851.1">
    <property type="nucleotide sequence ID" value="NZ_JAEKNS010000020.1"/>
</dbReference>
<accession>A0A2W5Z4A0</accession>
<dbReference type="Proteomes" id="UP000248724">
    <property type="component" value="Unassembled WGS sequence"/>
</dbReference>
<dbReference type="AlphaFoldDB" id="A0A2W5Z4A0"/>
<organism evidence="2 3">
    <name type="scientific">Candidatus Aeolococcus gillhamiae</name>
    <dbReference type="NCBI Taxonomy" id="3127015"/>
    <lineage>
        <taxon>Bacteria</taxon>
        <taxon>Bacillati</taxon>
        <taxon>Candidatus Dormiibacterota</taxon>
        <taxon>Candidatus Dormibacteria</taxon>
        <taxon>Candidatus Aeolococcales</taxon>
        <taxon>Candidatus Aeolococcaceae</taxon>
        <taxon>Candidatus Aeolococcus</taxon>
    </lineage>
</organism>
<dbReference type="Pfam" id="PF01987">
    <property type="entry name" value="AIM24"/>
    <property type="match status" value="1"/>
</dbReference>
<sequence>MDEKIIGTTMPVLELTLNPGEAIFAESGELSWMTASIQMTTSTQYGGGGGLGGVFKRAVGGGSLFMTEYSAQGAPGMVAFAARLPGQIFPLDVKPEPGMQFLGHRHAFVAGTHGVQISVGFQQSLGAGAFGGDGFRLQKIAGQGRVWCELSGEVVIYDLRPGEEMKVHPGHVGLFQDTVQFNITTVKGIKNKIFGGDGIFLAQLIGPGRVWLQSLPLARLAHALGEYSVVRGAEAGAAGGVVGGLLRNMGG</sequence>
<accession>A0A934K0A5</accession>
<reference evidence="1 4" key="3">
    <citation type="submission" date="2020-10" db="EMBL/GenBank/DDBJ databases">
        <title>Ca. Dormibacterota MAGs.</title>
        <authorList>
            <person name="Montgomery K."/>
        </authorList>
    </citation>
    <scope>NUCLEOTIDE SEQUENCE [LARGE SCALE GENOMIC DNA]</scope>
    <source>
        <strain evidence="1">SC8812_S17_18</strain>
    </source>
</reference>
<dbReference type="NCBIfam" id="TIGR00266">
    <property type="entry name" value="TIGR00266 family protein"/>
    <property type="match status" value="1"/>
</dbReference>
<evidence type="ECO:0000313" key="1">
    <source>
        <dbReference type="EMBL" id="MBJ7593505.1"/>
    </source>
</evidence>
<dbReference type="Gene3D" id="3.60.160.10">
    <property type="entry name" value="Mitochondrial biogenesis AIM24"/>
    <property type="match status" value="1"/>
</dbReference>
<comment type="caution">
    <text evidence="2">The sequence shown here is derived from an EMBL/GenBank/DDBJ whole genome shotgun (WGS) entry which is preliminary data.</text>
</comment>
<reference evidence="2" key="2">
    <citation type="submission" date="2018-05" db="EMBL/GenBank/DDBJ databases">
        <authorList>
            <person name="Ferrari B."/>
        </authorList>
    </citation>
    <scope>NUCLEOTIDE SEQUENCE</scope>
    <source>
        <strain evidence="2">RRmetagenome_bin12</strain>
    </source>
</reference>
<evidence type="ECO:0000313" key="2">
    <source>
        <dbReference type="EMBL" id="PZR80149.1"/>
    </source>
</evidence>
<dbReference type="SUPFAM" id="SSF51219">
    <property type="entry name" value="TRAP-like"/>
    <property type="match status" value="1"/>
</dbReference>
<dbReference type="Proteomes" id="UP000606991">
    <property type="component" value="Unassembled WGS sequence"/>
</dbReference>
<dbReference type="InterPro" id="IPR002838">
    <property type="entry name" value="AIM24"/>
</dbReference>
<protein>
    <submittedName>
        <fullName evidence="2">TIGR00266 family protein</fullName>
    </submittedName>
</protein>
<dbReference type="PANTHER" id="PTHR43657:SF1">
    <property type="entry name" value="ALTERED INHERITANCE OF MITOCHONDRIA PROTEIN 24, MITOCHONDRIAL"/>
    <property type="match status" value="1"/>
</dbReference>